<evidence type="ECO:0000313" key="1">
    <source>
        <dbReference type="EMBL" id="MFC6165096.1"/>
    </source>
</evidence>
<dbReference type="EMBL" id="JBHSSD010000042">
    <property type="protein sequence ID" value="MFC6165096.1"/>
    <property type="molecule type" value="Genomic_DNA"/>
</dbReference>
<gene>
    <name evidence="1" type="ORF">ACFP3T_10480</name>
</gene>
<organism evidence="1 2">
    <name type="scientific">Lactiplantibacillus dongliensis</name>
    <dbReference type="NCBI Taxonomy" id="2559919"/>
    <lineage>
        <taxon>Bacteria</taxon>
        <taxon>Bacillati</taxon>
        <taxon>Bacillota</taxon>
        <taxon>Bacilli</taxon>
        <taxon>Lactobacillales</taxon>
        <taxon>Lactobacillaceae</taxon>
        <taxon>Lactiplantibacillus</taxon>
    </lineage>
</organism>
<evidence type="ECO:0000313" key="2">
    <source>
        <dbReference type="Proteomes" id="UP001596253"/>
    </source>
</evidence>
<dbReference type="Proteomes" id="UP001596253">
    <property type="component" value="Unassembled WGS sequence"/>
</dbReference>
<comment type="caution">
    <text evidence="1">The sequence shown here is derived from an EMBL/GenBank/DDBJ whole genome shotgun (WGS) entry which is preliminary data.</text>
</comment>
<keyword evidence="2" id="KW-1185">Reference proteome</keyword>
<reference evidence="2" key="1">
    <citation type="journal article" date="2019" name="Int. J. Syst. Evol. Microbiol.">
        <title>The Global Catalogue of Microorganisms (GCM) 10K type strain sequencing project: providing services to taxonomists for standard genome sequencing and annotation.</title>
        <authorList>
            <consortium name="The Broad Institute Genomics Platform"/>
            <consortium name="The Broad Institute Genome Sequencing Center for Infectious Disease"/>
            <person name="Wu L."/>
            <person name="Ma J."/>
        </authorList>
    </citation>
    <scope>NUCLEOTIDE SEQUENCE [LARGE SCALE GENOMIC DNA]</scope>
    <source>
        <strain evidence="2">CCM 8932</strain>
    </source>
</reference>
<name>A0ABW1R8M6_9LACO</name>
<proteinExistence type="predicted"/>
<accession>A0ABW1R8M6</accession>
<sequence length="110" mass="12799">MAATTALTTQAEFVLNQAYDQFRTVQLQRSKTDLFDNAAEIFSITQITEATLLYLFDEEVARRVIELDTKVVTTMYDQARQTEFVKLNFTGNDIRWLLGLPRMHHHRQTS</sequence>
<protein>
    <submittedName>
        <fullName evidence="1">Uncharacterized protein</fullName>
    </submittedName>
</protein>
<dbReference type="RefSeq" id="WP_137639107.1">
    <property type="nucleotide sequence ID" value="NZ_BJDK01000003.1"/>
</dbReference>